<name>A0A4C1VDZ2_EUMVA</name>
<evidence type="ECO:0000313" key="1">
    <source>
        <dbReference type="EMBL" id="GBP35845.1"/>
    </source>
</evidence>
<comment type="caution">
    <text evidence="1">The sequence shown here is derived from an EMBL/GenBank/DDBJ whole genome shotgun (WGS) entry which is preliminary data.</text>
</comment>
<organism evidence="1 2">
    <name type="scientific">Eumeta variegata</name>
    <name type="common">Bagworm moth</name>
    <name type="synonym">Eumeta japonica</name>
    <dbReference type="NCBI Taxonomy" id="151549"/>
    <lineage>
        <taxon>Eukaryota</taxon>
        <taxon>Metazoa</taxon>
        <taxon>Ecdysozoa</taxon>
        <taxon>Arthropoda</taxon>
        <taxon>Hexapoda</taxon>
        <taxon>Insecta</taxon>
        <taxon>Pterygota</taxon>
        <taxon>Neoptera</taxon>
        <taxon>Endopterygota</taxon>
        <taxon>Lepidoptera</taxon>
        <taxon>Glossata</taxon>
        <taxon>Ditrysia</taxon>
        <taxon>Tineoidea</taxon>
        <taxon>Psychidae</taxon>
        <taxon>Oiketicinae</taxon>
        <taxon>Eumeta</taxon>
    </lineage>
</organism>
<dbReference type="EMBL" id="BGZK01000310">
    <property type="protein sequence ID" value="GBP35845.1"/>
    <property type="molecule type" value="Genomic_DNA"/>
</dbReference>
<proteinExistence type="predicted"/>
<dbReference type="Proteomes" id="UP000299102">
    <property type="component" value="Unassembled WGS sequence"/>
</dbReference>
<protein>
    <submittedName>
        <fullName evidence="1">Uncharacterized protein</fullName>
    </submittedName>
</protein>
<gene>
    <name evidence="1" type="ORF">EVAR_27766_1</name>
</gene>
<sequence length="212" mass="22470">MFVASPKGGGPAEARAAAAAAAGCQTEFTQRPARALGARGRASRRATCARSISLTSTQSKRERVEYAMEITFACRVDVSSFYRASFAGEIFRHTFKRANDTFGTAGADAVKQIAARERAAAGGRADGAPRVVVRARPARSGRSSSTPRRIKHFAGSRISFHIAERKDGVHCAFGGAGTSCGREVRMRTASVALCGDGRAQLRPVPQARALQL</sequence>
<keyword evidence="2" id="KW-1185">Reference proteome</keyword>
<accession>A0A4C1VDZ2</accession>
<reference evidence="1 2" key="1">
    <citation type="journal article" date="2019" name="Commun. Biol.">
        <title>The bagworm genome reveals a unique fibroin gene that provides high tensile strength.</title>
        <authorList>
            <person name="Kono N."/>
            <person name="Nakamura H."/>
            <person name="Ohtoshi R."/>
            <person name="Tomita M."/>
            <person name="Numata K."/>
            <person name="Arakawa K."/>
        </authorList>
    </citation>
    <scope>NUCLEOTIDE SEQUENCE [LARGE SCALE GENOMIC DNA]</scope>
</reference>
<evidence type="ECO:0000313" key="2">
    <source>
        <dbReference type="Proteomes" id="UP000299102"/>
    </source>
</evidence>
<dbReference type="AlphaFoldDB" id="A0A4C1VDZ2"/>